<dbReference type="AlphaFoldDB" id="A0A9D4FXS2"/>
<reference evidence="1" key="1">
    <citation type="journal article" date="2019" name="bioRxiv">
        <title>The Genome of the Zebra Mussel, Dreissena polymorpha: A Resource for Invasive Species Research.</title>
        <authorList>
            <person name="McCartney M.A."/>
            <person name="Auch B."/>
            <person name="Kono T."/>
            <person name="Mallez S."/>
            <person name="Zhang Y."/>
            <person name="Obille A."/>
            <person name="Becker A."/>
            <person name="Abrahante J.E."/>
            <person name="Garbe J."/>
            <person name="Badalamenti J.P."/>
            <person name="Herman A."/>
            <person name="Mangelson H."/>
            <person name="Liachko I."/>
            <person name="Sullivan S."/>
            <person name="Sone E.D."/>
            <person name="Koren S."/>
            <person name="Silverstein K.A.T."/>
            <person name="Beckman K.B."/>
            <person name="Gohl D.M."/>
        </authorList>
    </citation>
    <scope>NUCLEOTIDE SEQUENCE</scope>
    <source>
        <strain evidence="1">Duluth1</strain>
        <tissue evidence="1">Whole animal</tissue>
    </source>
</reference>
<keyword evidence="2" id="KW-1185">Reference proteome</keyword>
<evidence type="ECO:0000313" key="2">
    <source>
        <dbReference type="Proteomes" id="UP000828390"/>
    </source>
</evidence>
<dbReference type="EMBL" id="JAIWYP010000006">
    <property type="protein sequence ID" value="KAH3804765.1"/>
    <property type="molecule type" value="Genomic_DNA"/>
</dbReference>
<evidence type="ECO:0000313" key="1">
    <source>
        <dbReference type="EMBL" id="KAH3804765.1"/>
    </source>
</evidence>
<proteinExistence type="predicted"/>
<gene>
    <name evidence="1" type="ORF">DPMN_133053</name>
</gene>
<reference evidence="1" key="2">
    <citation type="submission" date="2020-11" db="EMBL/GenBank/DDBJ databases">
        <authorList>
            <person name="McCartney M.A."/>
            <person name="Auch B."/>
            <person name="Kono T."/>
            <person name="Mallez S."/>
            <person name="Becker A."/>
            <person name="Gohl D.M."/>
            <person name="Silverstein K.A.T."/>
            <person name="Koren S."/>
            <person name="Bechman K.B."/>
            <person name="Herman A."/>
            <person name="Abrahante J.E."/>
            <person name="Garbe J."/>
        </authorList>
    </citation>
    <scope>NUCLEOTIDE SEQUENCE</scope>
    <source>
        <strain evidence="1">Duluth1</strain>
        <tissue evidence="1">Whole animal</tissue>
    </source>
</reference>
<comment type="caution">
    <text evidence="1">The sequence shown here is derived from an EMBL/GenBank/DDBJ whole genome shotgun (WGS) entry which is preliminary data.</text>
</comment>
<organism evidence="1 2">
    <name type="scientific">Dreissena polymorpha</name>
    <name type="common">Zebra mussel</name>
    <name type="synonym">Mytilus polymorpha</name>
    <dbReference type="NCBI Taxonomy" id="45954"/>
    <lineage>
        <taxon>Eukaryota</taxon>
        <taxon>Metazoa</taxon>
        <taxon>Spiralia</taxon>
        <taxon>Lophotrochozoa</taxon>
        <taxon>Mollusca</taxon>
        <taxon>Bivalvia</taxon>
        <taxon>Autobranchia</taxon>
        <taxon>Heteroconchia</taxon>
        <taxon>Euheterodonta</taxon>
        <taxon>Imparidentia</taxon>
        <taxon>Neoheterodontei</taxon>
        <taxon>Myida</taxon>
        <taxon>Dreissenoidea</taxon>
        <taxon>Dreissenidae</taxon>
        <taxon>Dreissena</taxon>
    </lineage>
</organism>
<accession>A0A9D4FXS2</accession>
<sequence length="50" mass="6132">MAERQPKFKYNLPHNQQSGRVPYKLRHSFHFLQSFTEHNKLEQIALKHRD</sequence>
<protein>
    <submittedName>
        <fullName evidence="1">Uncharacterized protein</fullName>
    </submittedName>
</protein>
<name>A0A9D4FXS2_DREPO</name>
<dbReference type="Proteomes" id="UP000828390">
    <property type="component" value="Unassembled WGS sequence"/>
</dbReference>